<keyword evidence="7" id="KW-0378">Hydrolase</keyword>
<evidence type="ECO:0000313" key="12">
    <source>
        <dbReference type="EMBL" id="CAK0760191.1"/>
    </source>
</evidence>
<keyword evidence="5" id="KW-0964">Secreted</keyword>
<accession>A0AAV1HZU7</accession>
<keyword evidence="13" id="KW-1185">Reference proteome</keyword>
<feature type="region of interest" description="Disordered" evidence="9">
    <location>
        <begin position="43"/>
        <end position="67"/>
    </location>
</feature>
<evidence type="ECO:0000256" key="8">
    <source>
        <dbReference type="ARBA" id="ARBA00023295"/>
    </source>
</evidence>
<evidence type="ECO:0000256" key="2">
    <source>
        <dbReference type="ARBA" id="ARBA00004613"/>
    </source>
</evidence>
<dbReference type="SUPFAM" id="SSF51445">
    <property type="entry name" value="(Trans)glycosidases"/>
    <property type="match status" value="2"/>
</dbReference>
<reference evidence="12 13" key="1">
    <citation type="submission" date="2023-10" db="EMBL/GenBank/DDBJ databases">
        <authorList>
            <person name="Maclean D."/>
            <person name="Macfadyen A."/>
        </authorList>
    </citation>
    <scope>NUCLEOTIDE SEQUENCE [LARGE SCALE GENOMIC DNA]</scope>
</reference>
<dbReference type="PANTHER" id="PTHR31451:SF39">
    <property type="entry name" value="MANNAN ENDO-1,4-BETA-MANNOSIDASE 1"/>
    <property type="match status" value="1"/>
</dbReference>
<dbReference type="GO" id="GO:0000272">
    <property type="term" value="P:polysaccharide catabolic process"/>
    <property type="evidence" value="ECO:0007669"/>
    <property type="project" value="InterPro"/>
</dbReference>
<dbReference type="EMBL" id="CAUYUE010000004">
    <property type="protein sequence ID" value="CAK0760191.1"/>
    <property type="molecule type" value="Genomic_DNA"/>
</dbReference>
<feature type="region of interest" description="Disordered" evidence="9">
    <location>
        <begin position="1585"/>
        <end position="1619"/>
    </location>
</feature>
<feature type="compositionally biased region" description="Low complexity" evidence="9">
    <location>
        <begin position="784"/>
        <end position="816"/>
    </location>
</feature>
<evidence type="ECO:0000256" key="6">
    <source>
        <dbReference type="ARBA" id="ARBA00022729"/>
    </source>
</evidence>
<evidence type="ECO:0000259" key="11">
    <source>
        <dbReference type="Pfam" id="PF26410"/>
    </source>
</evidence>
<dbReference type="GO" id="GO:0016985">
    <property type="term" value="F:mannan endo-1,4-beta-mannosidase activity"/>
    <property type="evidence" value="ECO:0007669"/>
    <property type="project" value="UniProtKB-EC"/>
</dbReference>
<dbReference type="PANTHER" id="PTHR31451">
    <property type="match status" value="1"/>
</dbReference>
<feature type="compositionally biased region" description="Low complexity" evidence="9">
    <location>
        <begin position="1589"/>
        <end position="1605"/>
    </location>
</feature>
<evidence type="ECO:0000256" key="10">
    <source>
        <dbReference type="SAM" id="SignalP"/>
    </source>
</evidence>
<feature type="domain" description="Glycoside hydrolase family 5" evidence="11">
    <location>
        <begin position="84"/>
        <end position="441"/>
    </location>
</feature>
<comment type="catalytic activity">
    <reaction evidence="1">
        <text>Random hydrolysis of (1-&gt;4)-beta-D-mannosidic linkages in mannans, galactomannans and glucomannans.</text>
        <dbReference type="EC" id="3.2.1.78"/>
    </reaction>
</comment>
<feature type="domain" description="Glycoside hydrolase family 5" evidence="11">
    <location>
        <begin position="1355"/>
        <end position="1495"/>
    </location>
</feature>
<evidence type="ECO:0000256" key="3">
    <source>
        <dbReference type="ARBA" id="ARBA00005641"/>
    </source>
</evidence>
<dbReference type="EC" id="3.2.1.78" evidence="4"/>
<proteinExistence type="inferred from homology"/>
<comment type="caution">
    <text evidence="12">The sequence shown here is derived from an EMBL/GenBank/DDBJ whole genome shotgun (WGS) entry which is preliminary data.</text>
</comment>
<feature type="domain" description="Glycoside hydrolase family 5" evidence="11">
    <location>
        <begin position="1108"/>
        <end position="1334"/>
    </location>
</feature>
<gene>
    <name evidence="12" type="ORF">CVIRNUC_002751</name>
</gene>
<feature type="region of interest" description="Disordered" evidence="9">
    <location>
        <begin position="860"/>
        <end position="890"/>
    </location>
</feature>
<feature type="region of interest" description="Disordered" evidence="9">
    <location>
        <begin position="784"/>
        <end position="818"/>
    </location>
</feature>
<evidence type="ECO:0000256" key="4">
    <source>
        <dbReference type="ARBA" id="ARBA00012706"/>
    </source>
</evidence>
<dbReference type="InterPro" id="IPR045053">
    <property type="entry name" value="MAN-like"/>
</dbReference>
<evidence type="ECO:0000256" key="1">
    <source>
        <dbReference type="ARBA" id="ARBA00001678"/>
    </source>
</evidence>
<keyword evidence="6 10" id="KW-0732">Signal</keyword>
<keyword evidence="8" id="KW-0326">Glycosidase</keyword>
<dbReference type="InterPro" id="IPR001547">
    <property type="entry name" value="Glyco_hydro_5"/>
</dbReference>
<dbReference type="Pfam" id="PF26410">
    <property type="entry name" value="GH5_mannosidase"/>
    <property type="match status" value="3"/>
</dbReference>
<dbReference type="Gene3D" id="3.20.20.80">
    <property type="entry name" value="Glycosidases"/>
    <property type="match status" value="2"/>
</dbReference>
<protein>
    <recommendedName>
        <fullName evidence="4">mannan endo-1,4-beta-mannosidase</fullName>
        <ecNumber evidence="4">3.2.1.78</ecNumber>
    </recommendedName>
</protein>
<organism evidence="12 13">
    <name type="scientific">Coccomyxa viridis</name>
    <dbReference type="NCBI Taxonomy" id="1274662"/>
    <lineage>
        <taxon>Eukaryota</taxon>
        <taxon>Viridiplantae</taxon>
        <taxon>Chlorophyta</taxon>
        <taxon>core chlorophytes</taxon>
        <taxon>Trebouxiophyceae</taxon>
        <taxon>Trebouxiophyceae incertae sedis</taxon>
        <taxon>Coccomyxaceae</taxon>
        <taxon>Coccomyxa</taxon>
    </lineage>
</organism>
<evidence type="ECO:0000256" key="7">
    <source>
        <dbReference type="ARBA" id="ARBA00022801"/>
    </source>
</evidence>
<dbReference type="GO" id="GO:0005576">
    <property type="term" value="C:extracellular region"/>
    <property type="evidence" value="ECO:0007669"/>
    <property type="project" value="UniProtKB-SubCell"/>
</dbReference>
<comment type="subcellular location">
    <subcellularLocation>
        <location evidence="2">Secreted</location>
    </subcellularLocation>
</comment>
<evidence type="ECO:0000256" key="9">
    <source>
        <dbReference type="SAM" id="MobiDB-lite"/>
    </source>
</evidence>
<dbReference type="Proteomes" id="UP001314263">
    <property type="component" value="Unassembled WGS sequence"/>
</dbReference>
<name>A0AAV1HZU7_9CHLO</name>
<sequence>MRALAEGLVLAAALLLSASASQIIPEGIESGLADSHERKILQAAQAQAPSPSLGSYPYGSSNSSASGSNDGLIQDFVTRSGTRFVVQAKNGSQDSCETFYFAGANTYYLMIRAADPQTRPQVLEILDSAQSLGLKVLRMWAFNEGPLQYNTLQKYPGVYDEKVLVGLDFVLNEASKRGIRAVLVLANYWAMYGGIDQYNIWSFEAGSGNCNGDSTCRDDFYSDPVAVGYYKDHVKTILNRVNSFNQRLYREDPTIFGYNLMNEPRSQAELYITQRKTTDGSKIYNISYNPADDLQTWIEDMASYIKSIDPIHLLSTGQEGFAGNSTPLYMFSNPGAWASLMGVDFVRNNKAKGIDYATMHLYVDQWLCVAEGSTLQGQLDFMKVWIDTRQQAAEEDLEMPVVLEEFGSKLDVRSAQYKLAYDSCLTSAKRGGSCAGVMFWDLAHKGYEPLDPYLDGILRFGGGYSNMLGASSNSSAFHPEQREDVFNDVRSYAKAVADINANSSGTDTCVFVPKPAQGVGCKNLAVNWDEGGMPWTCLPGEPSNVNWCNSAQGSELYKNPPKAWLGANDHGLPYNSIEVLILGNITNNGTTPINLNGGWIIIPFSMGVQTEYEGIWKRISDPNRYFKIFCWLLTDSPGDNLCDSGTDISFTNYTWPVGVKSDRGLNISFTKDIILPPGGFLGGKGTNGQANVALSFKDDTNHFRLDVSSLGLKGSLTCPQDPVYSSYPPPNPPAPKACTAGPDPRRGCPHLQWYWNNQTASQQGRVSTASISQGGRHLLQTQNNNQGTQQQTPASPTSTAPAPVAPVQQGQTPAAAGLKSGYFGSGPFNNKVYSQSASTPVNGLGLKSGNQYIVTVPNIGVGGTARKPRDIPRPGADSSGNPHPDQTAANKAKGVDVYLVMAYSRPGLTADTFKMLGSTRVMPNNGTENLRGVFSIEPEADLSNARIYLETGHPGMTFTNDAPKFYLASDLSSATTTPNMPNVTDEYSPCTIKPEHGYTAVYEVELPQGNTSDSLNIFMCSPGGYDQVLRVYQDGKEIANNQPANSPPIWNLTIPVQAGSRYLLVQDADVGMPYGGYRGQPGLRLKWVSGQPFAGRYDALPTTINSTQFLRVDGNSLVIDCKKAAYVGVNTWDLMDKSRDTSARPEILQRLDAMVKAGWSVGRTWGFSLGGGLSDGPLGKVIADPSKILETAPGVYNEVVFSSLDWVLAEAANRNLRIILPIEDYWLSIDRYINWSSTASGKNDFYTDWQCRQMYKAHLYTFTHRRNTVNGRLYKDDPTIFYWDLINEPRCTGCGFALQQWVEEMSVYMKSIDPNHLVTIGEEGFYSTTCDRVFLNPGAGKRRTGIQSSPWAAQEGQDFLANHVVPSIDLVTTHIWADNWMGYADFAGSTINDGFDYTHGRDLWKEKLDYTNSWLSAHISDADAIGKPLIVEEFGKAVSAKKVYTGELPHSLQPGETIEAGDSIRNQFMQAVYEQISTNLKGGGVAQGSNFWNLYSVGVGSDDPYQITLADTSTMAVVAAQQKNISQIAGQAVGHGCSLTRSIPDSVAFPGYQAGNWTTPPGPPAPLMAGFTPISSAPVIPSSGGFYGYQGSQSNNKAAPSNSPSPSSPSPSPSGTAGK</sequence>
<feature type="signal peptide" evidence="10">
    <location>
        <begin position="1"/>
        <end position="20"/>
    </location>
</feature>
<feature type="region of interest" description="Disordered" evidence="9">
    <location>
        <begin position="723"/>
        <end position="743"/>
    </location>
</feature>
<comment type="similarity">
    <text evidence="3">Belongs to the glycosyl hydrolase 5 (cellulase A) family.</text>
</comment>
<evidence type="ECO:0000313" key="13">
    <source>
        <dbReference type="Proteomes" id="UP001314263"/>
    </source>
</evidence>
<dbReference type="InterPro" id="IPR017853">
    <property type="entry name" value="GH"/>
</dbReference>
<feature type="chain" id="PRO_5043572712" description="mannan endo-1,4-beta-mannosidase" evidence="10">
    <location>
        <begin position="21"/>
        <end position="1619"/>
    </location>
</feature>
<evidence type="ECO:0000256" key="5">
    <source>
        <dbReference type="ARBA" id="ARBA00022525"/>
    </source>
</evidence>